<dbReference type="AlphaFoldDB" id="A0AAP6JGG2"/>
<evidence type="ECO:0008006" key="3">
    <source>
        <dbReference type="Google" id="ProtNLM"/>
    </source>
</evidence>
<evidence type="ECO:0000313" key="1">
    <source>
        <dbReference type="EMBL" id="MEA5446393.1"/>
    </source>
</evidence>
<dbReference type="RefSeq" id="WP_346052601.1">
    <property type="nucleotide sequence ID" value="NZ_JAYGII010000031.1"/>
</dbReference>
<accession>A0AAP6JGG2</accession>
<comment type="caution">
    <text evidence="1">The sequence shown here is derived from an EMBL/GenBank/DDBJ whole genome shotgun (WGS) entry which is preliminary data.</text>
</comment>
<sequence>MSRLILVCGLVLIGSLMVDAEVSGEEGSFEKNLLGTWLFERLEKHDARMEGCPPAIRFDAGGSYVIFSDCYADDLEYPVVEKGSWHFDPDSHKLTMVGREFVADYQFHGDDDPLIGKVKSVSDEQMTICFFRDESCENEVYARTDGE</sequence>
<protein>
    <recommendedName>
        <fullName evidence="3">Lipocalin-like domain-containing protein</fullName>
    </recommendedName>
</protein>
<organism evidence="1 2">
    <name type="scientific">Natronospira elongata</name>
    <dbReference type="NCBI Taxonomy" id="3110268"/>
    <lineage>
        <taxon>Bacteria</taxon>
        <taxon>Pseudomonadati</taxon>
        <taxon>Pseudomonadota</taxon>
        <taxon>Gammaproteobacteria</taxon>
        <taxon>Natronospirales</taxon>
        <taxon>Natronospiraceae</taxon>
        <taxon>Natronospira</taxon>
    </lineage>
</organism>
<proteinExistence type="predicted"/>
<evidence type="ECO:0000313" key="2">
    <source>
        <dbReference type="Proteomes" id="UP001302316"/>
    </source>
</evidence>
<name>A0AAP6JGG2_9GAMM</name>
<reference evidence="1 2" key="1">
    <citation type="submission" date="2023-12" db="EMBL/GenBank/DDBJ databases">
        <title>Whole-genome sequencing of halo(alkali)philic microorganisms from hypersaline lakes.</title>
        <authorList>
            <person name="Sorokin D.Y."/>
            <person name="Merkel A.Y."/>
            <person name="Messina E."/>
            <person name="Yakimov M."/>
        </authorList>
    </citation>
    <scope>NUCLEOTIDE SEQUENCE [LARGE SCALE GENOMIC DNA]</scope>
    <source>
        <strain evidence="1 2">AB-CW1</strain>
    </source>
</reference>
<gene>
    <name evidence="1" type="ORF">VCB98_11240</name>
</gene>
<dbReference type="Proteomes" id="UP001302316">
    <property type="component" value="Unassembled WGS sequence"/>
</dbReference>
<keyword evidence="2" id="KW-1185">Reference proteome</keyword>
<dbReference type="EMBL" id="JAYGII010000031">
    <property type="protein sequence ID" value="MEA5446393.1"/>
    <property type="molecule type" value="Genomic_DNA"/>
</dbReference>